<name>A0A8I6SKX5_CIMLE</name>
<proteinExistence type="predicted"/>
<evidence type="ECO:0000256" key="7">
    <source>
        <dbReference type="ARBA" id="ARBA00023121"/>
    </source>
</evidence>
<keyword evidence="2" id="KW-0813">Transport</keyword>
<comment type="subunit">
    <text evidence="8">Interacts with ACOT13/THEM2.</text>
</comment>
<evidence type="ECO:0000313" key="14">
    <source>
        <dbReference type="EnsemblMetazoa" id="XP_024083660.1"/>
    </source>
</evidence>
<accession>A0A8I6SKX5</accession>
<dbReference type="InterPro" id="IPR051213">
    <property type="entry name" value="START_lipid_transfer"/>
</dbReference>
<dbReference type="Proteomes" id="UP000494040">
    <property type="component" value="Unassembled WGS sequence"/>
</dbReference>
<feature type="compositionally biased region" description="Basic and acidic residues" evidence="12">
    <location>
        <begin position="355"/>
        <end position="374"/>
    </location>
</feature>
<dbReference type="Gene3D" id="3.30.530.20">
    <property type="match status" value="1"/>
</dbReference>
<keyword evidence="15" id="KW-1185">Reference proteome</keyword>
<feature type="compositionally biased region" description="Acidic residues" evidence="12">
    <location>
        <begin position="375"/>
        <end position="384"/>
    </location>
</feature>
<dbReference type="FunFam" id="3.30.530.20:FF:000017">
    <property type="entry name" value="Phosphatidylcholine transfer protein, putative"/>
    <property type="match status" value="1"/>
</dbReference>
<evidence type="ECO:0000256" key="12">
    <source>
        <dbReference type="SAM" id="MobiDB-lite"/>
    </source>
</evidence>
<dbReference type="SUPFAM" id="SSF55961">
    <property type="entry name" value="Bet v1-like"/>
    <property type="match status" value="1"/>
</dbReference>
<dbReference type="GeneID" id="106670971"/>
<evidence type="ECO:0000259" key="13">
    <source>
        <dbReference type="PROSITE" id="PS50848"/>
    </source>
</evidence>
<dbReference type="GO" id="GO:0005829">
    <property type="term" value="C:cytosol"/>
    <property type="evidence" value="ECO:0007669"/>
    <property type="project" value="UniProtKB-ARBA"/>
</dbReference>
<evidence type="ECO:0000256" key="3">
    <source>
        <dbReference type="ARBA" id="ARBA00022490"/>
    </source>
</evidence>
<evidence type="ECO:0000256" key="9">
    <source>
        <dbReference type="ARBA" id="ARBA00069061"/>
    </source>
</evidence>
<feature type="region of interest" description="Disordered" evidence="12">
    <location>
        <begin position="355"/>
        <end position="390"/>
    </location>
</feature>
<dbReference type="OrthoDB" id="1295045at2759"/>
<evidence type="ECO:0000256" key="2">
    <source>
        <dbReference type="ARBA" id="ARBA00022448"/>
    </source>
</evidence>
<keyword evidence="4" id="KW-0597">Phosphoprotein</keyword>
<evidence type="ECO:0000256" key="4">
    <source>
        <dbReference type="ARBA" id="ARBA00022553"/>
    </source>
</evidence>
<dbReference type="GO" id="GO:0006869">
    <property type="term" value="P:lipid transport"/>
    <property type="evidence" value="ECO:0007669"/>
    <property type="project" value="UniProtKB-KW"/>
</dbReference>
<dbReference type="AlphaFoldDB" id="A0A8I6SKX5"/>
<evidence type="ECO:0000256" key="8">
    <source>
        <dbReference type="ARBA" id="ARBA00063535"/>
    </source>
</evidence>
<dbReference type="PANTHER" id="PTHR19308:SF8">
    <property type="entry name" value="STAR-RELATED LIPID TRANSFER PROTEIN 7, MITOCHONDRIAL"/>
    <property type="match status" value="1"/>
</dbReference>
<evidence type="ECO:0000256" key="5">
    <source>
        <dbReference type="ARBA" id="ARBA00022990"/>
    </source>
</evidence>
<protein>
    <recommendedName>
        <fullName evidence="9">Phosphatidylcholine transfer protein</fullName>
    </recommendedName>
    <alternativeName>
        <fullName evidence="11">START domain-containing protein 2</fullName>
    </alternativeName>
    <alternativeName>
        <fullName evidence="10">StAR-related lipid transfer protein 2</fullName>
    </alternativeName>
</protein>
<dbReference type="InterPro" id="IPR002913">
    <property type="entry name" value="START_lipid-bd_dom"/>
</dbReference>
<dbReference type="RefSeq" id="XP_024083660.1">
    <property type="nucleotide sequence ID" value="XM_024227892.1"/>
</dbReference>
<keyword evidence="7" id="KW-0446">Lipid-binding</keyword>
<evidence type="ECO:0000313" key="15">
    <source>
        <dbReference type="Proteomes" id="UP000494040"/>
    </source>
</evidence>
<evidence type="ECO:0000256" key="11">
    <source>
        <dbReference type="ARBA" id="ARBA00079049"/>
    </source>
</evidence>
<keyword evidence="5" id="KW-0007">Acetylation</keyword>
<keyword evidence="3" id="KW-0963">Cytoplasm</keyword>
<keyword evidence="6" id="KW-0445">Lipid transport</keyword>
<dbReference type="InterPro" id="IPR023393">
    <property type="entry name" value="START-like_dom_sf"/>
</dbReference>
<evidence type="ECO:0000256" key="6">
    <source>
        <dbReference type="ARBA" id="ARBA00023055"/>
    </source>
</evidence>
<dbReference type="PROSITE" id="PS50848">
    <property type="entry name" value="START"/>
    <property type="match status" value="1"/>
</dbReference>
<dbReference type="PANTHER" id="PTHR19308">
    <property type="entry name" value="PHOSPHATIDYLCHOLINE TRANSFER PROTEIN"/>
    <property type="match status" value="1"/>
</dbReference>
<comment type="subcellular location">
    <subcellularLocation>
        <location evidence="1">Cytoplasm</location>
    </subcellularLocation>
</comment>
<reference evidence="14" key="1">
    <citation type="submission" date="2022-01" db="UniProtKB">
        <authorList>
            <consortium name="EnsemblMetazoa"/>
        </authorList>
    </citation>
    <scope>IDENTIFICATION</scope>
</reference>
<feature type="domain" description="START" evidence="13">
    <location>
        <begin position="159"/>
        <end position="339"/>
    </location>
</feature>
<dbReference type="Pfam" id="PF01852">
    <property type="entry name" value="START"/>
    <property type="match status" value="1"/>
</dbReference>
<sequence>MHTMRRAANRALQHWRLDRLRQKAGIHDLERLSRFRHLFSGVPRLLRFNSACVMRSCVAQVEFVIAFRIRRGVQVLSFYSGHWDQLTVLRLLHRVKLFLLTRTRDALIAAVSYKFDWDANRITETELHTHSKEFETCTKLLKDCTDPKGPGCAEGVPTEHGWVRVILQDNISIWKKEVRSGLYTYKVYAKYSDVTAADFFSLYLDIENRTKWDAHAIILKIIDSEVETNSDIIYWETKWPTFFANRDYVYNRRWMIDRNKNVMVIKSKSTQHPDGPPIPGKARVVEYWSYVVIKPFKDFEEPGLEFCLTYFDNHGASVPNSLSQWVTVSGVPDYVNRLRAEALFLKKQREANKKKIKPEKIVDEDDENRRREAEEPPSEPPEDGDFPKPDPAFLILFTIMEKVKNASSDF</sequence>
<dbReference type="EnsemblMetazoa" id="XM_024227892.1">
    <property type="protein sequence ID" value="XP_024083660.1"/>
    <property type="gene ID" value="LOC106670971"/>
</dbReference>
<organism evidence="14 15">
    <name type="scientific">Cimex lectularius</name>
    <name type="common">Bed bug</name>
    <name type="synonym">Acanthia lectularia</name>
    <dbReference type="NCBI Taxonomy" id="79782"/>
    <lineage>
        <taxon>Eukaryota</taxon>
        <taxon>Metazoa</taxon>
        <taxon>Ecdysozoa</taxon>
        <taxon>Arthropoda</taxon>
        <taxon>Hexapoda</taxon>
        <taxon>Insecta</taxon>
        <taxon>Pterygota</taxon>
        <taxon>Neoptera</taxon>
        <taxon>Paraneoptera</taxon>
        <taxon>Hemiptera</taxon>
        <taxon>Heteroptera</taxon>
        <taxon>Panheteroptera</taxon>
        <taxon>Cimicomorpha</taxon>
        <taxon>Cimicidae</taxon>
        <taxon>Cimex</taxon>
    </lineage>
</organism>
<evidence type="ECO:0000256" key="1">
    <source>
        <dbReference type="ARBA" id="ARBA00004496"/>
    </source>
</evidence>
<evidence type="ECO:0000256" key="10">
    <source>
        <dbReference type="ARBA" id="ARBA00077188"/>
    </source>
</evidence>
<dbReference type="GO" id="GO:0008289">
    <property type="term" value="F:lipid binding"/>
    <property type="evidence" value="ECO:0007669"/>
    <property type="project" value="UniProtKB-KW"/>
</dbReference>